<accession>A0A3N4L5K9</accession>
<dbReference type="AlphaFoldDB" id="A0A3N4L5K9"/>
<dbReference type="InParanoid" id="A0A3N4L5K9"/>
<sequence>VANSHIDIHRSKLGNNYYADGAQIREPLGFWEAYTQHKVLGDPRGNGSLEVQPCI</sequence>
<feature type="non-terminal residue" evidence="1">
    <location>
        <position position="1"/>
    </location>
</feature>
<dbReference type="EMBL" id="ML121687">
    <property type="protein sequence ID" value="RPB18143.1"/>
    <property type="molecule type" value="Genomic_DNA"/>
</dbReference>
<protein>
    <submittedName>
        <fullName evidence="1">Uncharacterized protein</fullName>
    </submittedName>
</protein>
<reference evidence="1 2" key="1">
    <citation type="journal article" date="2018" name="Nat. Ecol. Evol.">
        <title>Pezizomycetes genomes reveal the molecular basis of ectomycorrhizal truffle lifestyle.</title>
        <authorList>
            <person name="Murat C."/>
            <person name="Payen T."/>
            <person name="Noel B."/>
            <person name="Kuo A."/>
            <person name="Morin E."/>
            <person name="Chen J."/>
            <person name="Kohler A."/>
            <person name="Krizsan K."/>
            <person name="Balestrini R."/>
            <person name="Da Silva C."/>
            <person name="Montanini B."/>
            <person name="Hainaut M."/>
            <person name="Levati E."/>
            <person name="Barry K.W."/>
            <person name="Belfiori B."/>
            <person name="Cichocki N."/>
            <person name="Clum A."/>
            <person name="Dockter R.B."/>
            <person name="Fauchery L."/>
            <person name="Guy J."/>
            <person name="Iotti M."/>
            <person name="Le Tacon F."/>
            <person name="Lindquist E.A."/>
            <person name="Lipzen A."/>
            <person name="Malagnac F."/>
            <person name="Mello A."/>
            <person name="Molinier V."/>
            <person name="Miyauchi S."/>
            <person name="Poulain J."/>
            <person name="Riccioni C."/>
            <person name="Rubini A."/>
            <person name="Sitrit Y."/>
            <person name="Splivallo R."/>
            <person name="Traeger S."/>
            <person name="Wang M."/>
            <person name="Zifcakova L."/>
            <person name="Wipf D."/>
            <person name="Zambonelli A."/>
            <person name="Paolocci F."/>
            <person name="Nowrousian M."/>
            <person name="Ottonello S."/>
            <person name="Baldrian P."/>
            <person name="Spatafora J.W."/>
            <person name="Henrissat B."/>
            <person name="Nagy L.G."/>
            <person name="Aury J.M."/>
            <person name="Wincker P."/>
            <person name="Grigoriev I.V."/>
            <person name="Bonfante P."/>
            <person name="Martin F.M."/>
        </authorList>
    </citation>
    <scope>NUCLEOTIDE SEQUENCE [LARGE SCALE GENOMIC DNA]</scope>
    <source>
        <strain evidence="1 2">ATCC MYA-4762</strain>
    </source>
</reference>
<keyword evidence="2" id="KW-1185">Reference proteome</keyword>
<gene>
    <name evidence="1" type="ORF">L211DRAFT_844017</name>
</gene>
<organism evidence="1 2">
    <name type="scientific">Terfezia boudieri ATCC MYA-4762</name>
    <dbReference type="NCBI Taxonomy" id="1051890"/>
    <lineage>
        <taxon>Eukaryota</taxon>
        <taxon>Fungi</taxon>
        <taxon>Dikarya</taxon>
        <taxon>Ascomycota</taxon>
        <taxon>Pezizomycotina</taxon>
        <taxon>Pezizomycetes</taxon>
        <taxon>Pezizales</taxon>
        <taxon>Pezizaceae</taxon>
        <taxon>Terfezia</taxon>
    </lineage>
</organism>
<name>A0A3N4L5K9_9PEZI</name>
<dbReference type="Proteomes" id="UP000267821">
    <property type="component" value="Unassembled WGS sequence"/>
</dbReference>
<proteinExistence type="predicted"/>
<evidence type="ECO:0000313" key="1">
    <source>
        <dbReference type="EMBL" id="RPB18143.1"/>
    </source>
</evidence>
<evidence type="ECO:0000313" key="2">
    <source>
        <dbReference type="Proteomes" id="UP000267821"/>
    </source>
</evidence>